<feature type="transmembrane region" description="Helical" evidence="4">
    <location>
        <begin position="497"/>
        <end position="520"/>
    </location>
</feature>
<protein>
    <recommendedName>
        <fullName evidence="8">Kelch repeat-containing protein</fullName>
    </recommendedName>
</protein>
<feature type="compositionally biased region" description="Low complexity" evidence="3">
    <location>
        <begin position="635"/>
        <end position="649"/>
    </location>
</feature>
<dbReference type="PANTHER" id="PTHR46228:SF2">
    <property type="entry name" value="KELCH REPEAT PROTEIN (AFU_ORTHOLOGUE AFUA_4G14350)"/>
    <property type="match status" value="1"/>
</dbReference>
<dbReference type="Proteomes" id="UP000019478">
    <property type="component" value="Unassembled WGS sequence"/>
</dbReference>
<evidence type="ECO:0000256" key="2">
    <source>
        <dbReference type="ARBA" id="ARBA00022737"/>
    </source>
</evidence>
<name>W9XLP1_9EURO</name>
<dbReference type="RefSeq" id="XP_007736020.1">
    <property type="nucleotide sequence ID" value="XM_007737830.1"/>
</dbReference>
<gene>
    <name evidence="6" type="ORF">A1O3_07724</name>
</gene>
<feature type="compositionally biased region" description="Basic and acidic residues" evidence="3">
    <location>
        <begin position="587"/>
        <end position="599"/>
    </location>
</feature>
<keyword evidence="5" id="KW-0732">Signal</keyword>
<evidence type="ECO:0000256" key="3">
    <source>
        <dbReference type="SAM" id="MobiDB-lite"/>
    </source>
</evidence>
<dbReference type="SUPFAM" id="SSF50965">
    <property type="entry name" value="Galactose oxidase, central domain"/>
    <property type="match status" value="1"/>
</dbReference>
<feature type="chain" id="PRO_5004932021" description="Kelch repeat-containing protein" evidence="5">
    <location>
        <begin position="21"/>
        <end position="831"/>
    </location>
</feature>
<feature type="signal peptide" evidence="5">
    <location>
        <begin position="1"/>
        <end position="20"/>
    </location>
</feature>
<dbReference type="AlphaFoldDB" id="W9XLP1"/>
<evidence type="ECO:0000313" key="6">
    <source>
        <dbReference type="EMBL" id="EXJ81432.1"/>
    </source>
</evidence>
<dbReference type="InterPro" id="IPR011043">
    <property type="entry name" value="Gal_Oxase/kelch_b-propeller"/>
</dbReference>
<feature type="compositionally biased region" description="Polar residues" evidence="3">
    <location>
        <begin position="650"/>
        <end position="664"/>
    </location>
</feature>
<dbReference type="eggNOG" id="ENOG502SIX7">
    <property type="taxonomic scope" value="Eukaryota"/>
</dbReference>
<feature type="compositionally biased region" description="Polar residues" evidence="3">
    <location>
        <begin position="701"/>
        <end position="710"/>
    </location>
</feature>
<dbReference type="GeneID" id="19171820"/>
<keyword evidence="4" id="KW-1133">Transmembrane helix</keyword>
<proteinExistence type="predicted"/>
<evidence type="ECO:0000256" key="4">
    <source>
        <dbReference type="SAM" id="Phobius"/>
    </source>
</evidence>
<accession>W9XLP1</accession>
<evidence type="ECO:0000313" key="7">
    <source>
        <dbReference type="Proteomes" id="UP000019478"/>
    </source>
</evidence>
<dbReference type="OrthoDB" id="540004at2759"/>
<dbReference type="EMBL" id="AMGY01000006">
    <property type="protein sequence ID" value="EXJ81432.1"/>
    <property type="molecule type" value="Genomic_DNA"/>
</dbReference>
<keyword evidence="4" id="KW-0472">Membrane</keyword>
<sequence length="831" mass="90207">MRTYIAAILLEWFLVNTAEALSVQENYTICNWARLRAGVIRDALYLDGGLLWWQTAFADGTAPVVSSDGNVAGDMFRLNFSIPFDTTKTNVSGLFDRMPKAGGAGNNIAPNYIDGTMFTNDGELYLYGGLPRLTDSVSAQSADVVLGYEAFQYGPDRQSWAPGFYQGSLPNGVTRYITNGAGISAPSENLGFYLSGMRSPDWGPIYYDDSSANETANTLIQVDMATMRGEKWTNMTLPDNIKPRANAELVWIPVSKQGVLVAIGGVTAPEEIWASGLNDSQTSESKAQSPNFMKSVPVYDIATQTWYLQNTTGDAPGQLTEFCAVVAAAEDSSSFNVYVYGGYDGLDADDLPSDNVWILSLPAFTWVKAYSGKQSHGRSGHRCIMAYPDQMFVVGGVHQNQANCVEGGVIQVFNLNKLEFQTSYDPNTWSHYKVPAMVTKAIGGDAQGSSAKTAVWSNNALAGIFAQKYTKQITHYYPYKSSGGASKRGSSGVSKGAIIGISVAAAVIFILGIILLFLLLRRRRIIRSGSSDKSGQSSSSRVSRWLNGASYASNPKHGSSSSPPDVQQVPYHSHSDRHEPTPTLQTQRHEMASTERPKPPFELATPYNSLDHPRHSGIVDYAYNANYGHTFSTPNSNSNSNSNSHSNSSGQYQPSPLTSVNGQSNNNNNNNGASLLRSVHVPGLGGNNMSDDVDVSSNNSHQSSAGTNETPPWPLPATQNTWRYNQGPTRRFLHDRGRGSDSSSMHPIIQELDGNRYQDGNGDGNGTRDEDDGGDYPYHHRDESSSSGIGTLPSPANVHEGSSMPQDEDHRRSMFGTISPVSPILGRRQRF</sequence>
<feature type="compositionally biased region" description="Low complexity" evidence="3">
    <location>
        <begin position="687"/>
        <end position="700"/>
    </location>
</feature>
<feature type="compositionally biased region" description="Polar residues" evidence="3">
    <location>
        <begin position="717"/>
        <end position="728"/>
    </location>
</feature>
<comment type="caution">
    <text evidence="6">The sequence shown here is derived from an EMBL/GenBank/DDBJ whole genome shotgun (WGS) entry which is preliminary data.</text>
</comment>
<organism evidence="6 7">
    <name type="scientific">Capronia epimyces CBS 606.96</name>
    <dbReference type="NCBI Taxonomy" id="1182542"/>
    <lineage>
        <taxon>Eukaryota</taxon>
        <taxon>Fungi</taxon>
        <taxon>Dikarya</taxon>
        <taxon>Ascomycota</taxon>
        <taxon>Pezizomycotina</taxon>
        <taxon>Eurotiomycetes</taxon>
        <taxon>Chaetothyriomycetidae</taxon>
        <taxon>Chaetothyriales</taxon>
        <taxon>Herpotrichiellaceae</taxon>
        <taxon>Capronia</taxon>
    </lineage>
</organism>
<feature type="region of interest" description="Disordered" evidence="3">
    <location>
        <begin position="549"/>
        <end position="609"/>
    </location>
</feature>
<feature type="region of interest" description="Disordered" evidence="3">
    <location>
        <begin position="632"/>
        <end position="831"/>
    </location>
</feature>
<keyword evidence="4" id="KW-0812">Transmembrane</keyword>
<dbReference type="PANTHER" id="PTHR46228">
    <property type="entry name" value="KELCH DOMAIN-CONTAINING PROTEIN"/>
    <property type="match status" value="1"/>
</dbReference>
<reference evidence="6 7" key="1">
    <citation type="submission" date="2013-03" db="EMBL/GenBank/DDBJ databases">
        <title>The Genome Sequence of Capronia epimyces CBS 606.96.</title>
        <authorList>
            <consortium name="The Broad Institute Genomics Platform"/>
            <person name="Cuomo C."/>
            <person name="de Hoog S."/>
            <person name="Gorbushina A."/>
            <person name="Walker B."/>
            <person name="Young S.K."/>
            <person name="Zeng Q."/>
            <person name="Gargeya S."/>
            <person name="Fitzgerald M."/>
            <person name="Haas B."/>
            <person name="Abouelleil A."/>
            <person name="Allen A.W."/>
            <person name="Alvarado L."/>
            <person name="Arachchi H.M."/>
            <person name="Berlin A.M."/>
            <person name="Chapman S.B."/>
            <person name="Gainer-Dewar J."/>
            <person name="Goldberg J."/>
            <person name="Griggs A."/>
            <person name="Gujja S."/>
            <person name="Hansen M."/>
            <person name="Howarth C."/>
            <person name="Imamovic A."/>
            <person name="Ireland A."/>
            <person name="Larimer J."/>
            <person name="McCowan C."/>
            <person name="Murphy C."/>
            <person name="Pearson M."/>
            <person name="Poon T.W."/>
            <person name="Priest M."/>
            <person name="Roberts A."/>
            <person name="Saif S."/>
            <person name="Shea T."/>
            <person name="Sisk P."/>
            <person name="Sykes S."/>
            <person name="Wortman J."/>
            <person name="Nusbaum C."/>
            <person name="Birren B."/>
        </authorList>
    </citation>
    <scope>NUCLEOTIDE SEQUENCE [LARGE SCALE GENOMIC DNA]</scope>
    <source>
        <strain evidence="6 7">CBS 606.96</strain>
    </source>
</reference>
<evidence type="ECO:0000256" key="1">
    <source>
        <dbReference type="ARBA" id="ARBA00022441"/>
    </source>
</evidence>
<keyword evidence="1" id="KW-0880">Kelch repeat</keyword>
<keyword evidence="7" id="KW-1185">Reference proteome</keyword>
<keyword evidence="2" id="KW-0677">Repeat</keyword>
<evidence type="ECO:0008006" key="8">
    <source>
        <dbReference type="Google" id="ProtNLM"/>
    </source>
</evidence>
<dbReference type="HOGENOM" id="CLU_012508_1_1_1"/>
<dbReference type="STRING" id="1182542.W9XLP1"/>
<evidence type="ECO:0000256" key="5">
    <source>
        <dbReference type="SAM" id="SignalP"/>
    </source>
</evidence>